<evidence type="ECO:0000313" key="7">
    <source>
        <dbReference type="Ensembl" id="ENSCSEP00000022368.1"/>
    </source>
</evidence>
<evidence type="ECO:0000256" key="4">
    <source>
        <dbReference type="PROSITE-ProRule" id="PRU00176"/>
    </source>
</evidence>
<dbReference type="RefSeq" id="XP_024922129.1">
    <property type="nucleotide sequence ID" value="XM_025066361.1"/>
</dbReference>
<reference evidence="7" key="2">
    <citation type="submission" date="2025-08" db="UniProtKB">
        <authorList>
            <consortium name="Ensembl"/>
        </authorList>
    </citation>
    <scope>IDENTIFICATION</scope>
</reference>
<dbReference type="SUPFAM" id="SSF54928">
    <property type="entry name" value="RNA-binding domain, RBD"/>
    <property type="match status" value="1"/>
</dbReference>
<sequence>MTGKTLTSNVTNKNDPRSLNSRVFIGNLNTAVVTKADIEVIFGKYGKIVGCSVHKGYAFVQYASERNARAAVGGENTRVIAGQSLDVNMAGEPKPYRSKIGSKRPLSSLYSGYEFDYDYYRDDFYSRLLEYHGRVVPPSRTVIPIKRSRLTVPSTRRVKTSFSLRACSSSSSSSSSSSRTFNTGSSTKGPKLRTDQLVTIKKELSHIKTKIDSLLGRLERFDGQHHTDTEVQRKQEEMCERLHGDRCGGVEVDGADDVEAGEMTDGGGDEFEDVATSDMIENHISDVDN</sequence>
<evidence type="ECO:0000256" key="3">
    <source>
        <dbReference type="ARBA" id="ARBA00023054"/>
    </source>
</evidence>
<dbReference type="AlphaFoldDB" id="A0A3P8W487"/>
<dbReference type="RefSeq" id="XP_016897556.1">
    <property type="nucleotide sequence ID" value="XM_017042067.2"/>
</dbReference>
<dbReference type="InterPro" id="IPR012677">
    <property type="entry name" value="Nucleotide-bd_a/b_plait_sf"/>
</dbReference>
<dbReference type="InParanoid" id="A0A3P8W487"/>
<dbReference type="GeneID" id="103396448"/>
<dbReference type="PIRSF" id="PIRSF037992">
    <property type="entry name" value="hnRNP-C_Raly"/>
    <property type="match status" value="1"/>
</dbReference>
<dbReference type="InterPro" id="IPR051186">
    <property type="entry name" value="RRM_HNRPC/RALY_subfam"/>
</dbReference>
<feature type="compositionally biased region" description="Low complexity" evidence="5">
    <location>
        <begin position="168"/>
        <end position="178"/>
    </location>
</feature>
<dbReference type="Ensembl" id="ENSCSET00000022653.1">
    <property type="protein sequence ID" value="ENSCSEP00000022368.1"/>
    <property type="gene ID" value="ENSCSEG00000014237.1"/>
</dbReference>
<keyword evidence="3" id="KW-0175">Coiled coil</keyword>
<dbReference type="OrthoDB" id="6730379at2759"/>
<evidence type="ECO:0000256" key="2">
    <source>
        <dbReference type="ARBA" id="ARBA00022884"/>
    </source>
</evidence>
<feature type="compositionally biased region" description="Acidic residues" evidence="5">
    <location>
        <begin position="258"/>
        <end position="275"/>
    </location>
</feature>
<feature type="region of interest" description="Disordered" evidence="5">
    <location>
        <begin position="258"/>
        <end position="289"/>
    </location>
</feature>
<comment type="similarity">
    <text evidence="1">Belongs to the RRM HNRPC family. RALY subfamily.</text>
</comment>
<dbReference type="PANTHER" id="PTHR13968:SF34">
    <property type="entry name" value="RNA-BINDING RALY-LIKE PROTEIN-RELATED"/>
    <property type="match status" value="1"/>
</dbReference>
<accession>A0A3P8W487</accession>
<dbReference type="InterPro" id="IPR017347">
    <property type="entry name" value="hnRNP_C"/>
</dbReference>
<feature type="compositionally biased region" description="Basic and acidic residues" evidence="5">
    <location>
        <begin position="280"/>
        <end position="289"/>
    </location>
</feature>
<reference evidence="7" key="3">
    <citation type="submission" date="2025-09" db="UniProtKB">
        <authorList>
            <consortium name="Ensembl"/>
        </authorList>
    </citation>
    <scope>IDENTIFICATION</scope>
</reference>
<proteinExistence type="inferred from homology"/>
<dbReference type="CTD" id="138046"/>
<dbReference type="PANTHER" id="PTHR13968">
    <property type="entry name" value="HETEROGENEOUS NUCLEAR RIBONUCLEOPROTEIN"/>
    <property type="match status" value="1"/>
</dbReference>
<dbReference type="InterPro" id="IPR000504">
    <property type="entry name" value="RRM_dom"/>
</dbReference>
<organism evidence="7 8">
    <name type="scientific">Cynoglossus semilaevis</name>
    <name type="common">Tongue sole</name>
    <dbReference type="NCBI Taxonomy" id="244447"/>
    <lineage>
        <taxon>Eukaryota</taxon>
        <taxon>Metazoa</taxon>
        <taxon>Chordata</taxon>
        <taxon>Craniata</taxon>
        <taxon>Vertebrata</taxon>
        <taxon>Euteleostomi</taxon>
        <taxon>Actinopterygii</taxon>
        <taxon>Neopterygii</taxon>
        <taxon>Teleostei</taxon>
        <taxon>Neoteleostei</taxon>
        <taxon>Acanthomorphata</taxon>
        <taxon>Carangaria</taxon>
        <taxon>Pleuronectiformes</taxon>
        <taxon>Pleuronectoidei</taxon>
        <taxon>Cynoglossidae</taxon>
        <taxon>Cynoglossinae</taxon>
        <taxon>Cynoglossus</taxon>
    </lineage>
</organism>
<dbReference type="RefSeq" id="XP_016897558.1">
    <property type="nucleotide sequence ID" value="XM_017042069.2"/>
</dbReference>
<dbReference type="RefSeq" id="XP_016897557.1">
    <property type="nucleotide sequence ID" value="XM_017042068.2"/>
</dbReference>
<dbReference type="FunCoup" id="A0A3P8W487">
    <property type="interactions" value="1957"/>
</dbReference>
<evidence type="ECO:0000256" key="1">
    <source>
        <dbReference type="ARBA" id="ARBA00008631"/>
    </source>
</evidence>
<name>A0A3P8W487_CYNSE</name>
<dbReference type="Gene3D" id="3.30.70.330">
    <property type="match status" value="1"/>
</dbReference>
<evidence type="ECO:0000313" key="8">
    <source>
        <dbReference type="Proteomes" id="UP000265120"/>
    </source>
</evidence>
<feature type="region of interest" description="Disordered" evidence="5">
    <location>
        <begin position="167"/>
        <end position="192"/>
    </location>
</feature>
<evidence type="ECO:0000256" key="5">
    <source>
        <dbReference type="SAM" id="MobiDB-lite"/>
    </source>
</evidence>
<dbReference type="SMART" id="SM00360">
    <property type="entry name" value="RRM"/>
    <property type="match status" value="1"/>
</dbReference>
<feature type="domain" description="RRM" evidence="6">
    <location>
        <begin position="21"/>
        <end position="92"/>
    </location>
</feature>
<dbReference type="GO" id="GO:0003723">
    <property type="term" value="F:RNA binding"/>
    <property type="evidence" value="ECO:0007669"/>
    <property type="project" value="UniProtKB-UniRule"/>
</dbReference>
<keyword evidence="2 4" id="KW-0694">RNA-binding</keyword>
<dbReference type="PROSITE" id="PS50102">
    <property type="entry name" value="RRM"/>
    <property type="match status" value="1"/>
</dbReference>
<dbReference type="OMA" id="ECGEMTD"/>
<keyword evidence="8" id="KW-1185">Reference proteome</keyword>
<dbReference type="Proteomes" id="UP000265120">
    <property type="component" value="Chromosome 20"/>
</dbReference>
<dbReference type="InterPro" id="IPR035979">
    <property type="entry name" value="RBD_domain_sf"/>
</dbReference>
<dbReference type="STRING" id="244447.ENSCSEP00000022368"/>
<dbReference type="FunFam" id="3.30.70.330:FF:000019">
    <property type="entry name" value="heterogeneous nuclear ribonucleoproteins C1/C2 isoform X1"/>
    <property type="match status" value="1"/>
</dbReference>
<reference evidence="7 8" key="1">
    <citation type="journal article" date="2014" name="Nat. Genet.">
        <title>Whole-genome sequence of a flatfish provides insights into ZW sex chromosome evolution and adaptation to a benthic lifestyle.</title>
        <authorList>
            <person name="Chen S."/>
            <person name="Zhang G."/>
            <person name="Shao C."/>
            <person name="Huang Q."/>
            <person name="Liu G."/>
            <person name="Zhang P."/>
            <person name="Song W."/>
            <person name="An N."/>
            <person name="Chalopin D."/>
            <person name="Volff J.N."/>
            <person name="Hong Y."/>
            <person name="Li Q."/>
            <person name="Sha Z."/>
            <person name="Zhou H."/>
            <person name="Xie M."/>
            <person name="Yu Q."/>
            <person name="Liu Y."/>
            <person name="Xiang H."/>
            <person name="Wang N."/>
            <person name="Wu K."/>
            <person name="Yang C."/>
            <person name="Zhou Q."/>
            <person name="Liao X."/>
            <person name="Yang L."/>
            <person name="Hu Q."/>
            <person name="Zhang J."/>
            <person name="Meng L."/>
            <person name="Jin L."/>
            <person name="Tian Y."/>
            <person name="Lian J."/>
            <person name="Yang J."/>
            <person name="Miao G."/>
            <person name="Liu S."/>
            <person name="Liang Z."/>
            <person name="Yan F."/>
            <person name="Li Y."/>
            <person name="Sun B."/>
            <person name="Zhang H."/>
            <person name="Zhang J."/>
            <person name="Zhu Y."/>
            <person name="Du M."/>
            <person name="Zhao Y."/>
            <person name="Schartl M."/>
            <person name="Tang Q."/>
            <person name="Wang J."/>
        </authorList>
    </citation>
    <scope>NUCLEOTIDE SEQUENCE</scope>
</reference>
<dbReference type="GO" id="GO:0005634">
    <property type="term" value="C:nucleus"/>
    <property type="evidence" value="ECO:0007669"/>
    <property type="project" value="TreeGrafter"/>
</dbReference>
<evidence type="ECO:0000259" key="6">
    <source>
        <dbReference type="PROSITE" id="PS50102"/>
    </source>
</evidence>
<dbReference type="Pfam" id="PF00076">
    <property type="entry name" value="RRM_1"/>
    <property type="match status" value="1"/>
</dbReference>
<protein>
    <submittedName>
        <fullName evidence="7">RALY RNA binding protein like</fullName>
    </submittedName>
</protein>
<feature type="compositionally biased region" description="Polar residues" evidence="5">
    <location>
        <begin position="179"/>
        <end position="188"/>
    </location>
</feature>
<dbReference type="GeneTree" id="ENSGT00940000164239"/>